<sequence length="202" mass="22535">MKKYIKTGIGILIIVVLAFLYAHIDKNSYLYDRNADTSAFISTGVLLEGETISQEFVSEEDILDGLNIKCSVTGNVEDVEVQYILRDAKTNKKVASGSTKASEIKNNKFNRFDIETVESAKGKEYLFEITETGADAANGVSFYVVPQKEEGAQVLSIKNNETQGALAARYISHRFDVETFVVLLGFVAFIVIFMKLLYKLFK</sequence>
<dbReference type="EMBL" id="AZJF01000001">
    <property type="protein sequence ID" value="ETD20712.1"/>
    <property type="molecule type" value="Genomic_DNA"/>
</dbReference>
<dbReference type="GeneID" id="57435430"/>
<evidence type="ECO:0000313" key="3">
    <source>
        <dbReference type="Proteomes" id="UP000018690"/>
    </source>
</evidence>
<name>A0A829NVU2_MEDG5</name>
<organism evidence="2 3">
    <name type="scientific">Mediterraneibacter gnavus (strain CC55_001C)</name>
    <dbReference type="NCBI Taxonomy" id="1073375"/>
    <lineage>
        <taxon>Bacteria</taxon>
        <taxon>Bacillati</taxon>
        <taxon>Bacillota</taxon>
        <taxon>Clostridia</taxon>
        <taxon>Lachnospirales</taxon>
        <taxon>Lachnospiraceae</taxon>
        <taxon>Mediterraneibacter</taxon>
    </lineage>
</organism>
<keyword evidence="3" id="KW-1185">Reference proteome</keyword>
<gene>
    <name evidence="2" type="ORF">HMPREF1201_00717</name>
</gene>
<keyword evidence="1" id="KW-1133">Transmembrane helix</keyword>
<accession>A0A829NVU2</accession>
<feature type="transmembrane region" description="Helical" evidence="1">
    <location>
        <begin position="179"/>
        <end position="198"/>
    </location>
</feature>
<keyword evidence="1" id="KW-0812">Transmembrane</keyword>
<comment type="caution">
    <text evidence="2">The sequence shown here is derived from an EMBL/GenBank/DDBJ whole genome shotgun (WGS) entry which is preliminary data.</text>
</comment>
<protein>
    <submittedName>
        <fullName evidence="2">Uncharacterized protein</fullName>
    </submittedName>
</protein>
<dbReference type="Proteomes" id="UP000018690">
    <property type="component" value="Unassembled WGS sequence"/>
</dbReference>
<keyword evidence="1" id="KW-0472">Membrane</keyword>
<proteinExistence type="predicted"/>
<feature type="transmembrane region" description="Helical" evidence="1">
    <location>
        <begin position="7"/>
        <end position="24"/>
    </location>
</feature>
<dbReference type="RefSeq" id="WP_004844497.1">
    <property type="nucleotide sequence ID" value="NZ_CAXSYC010000001.1"/>
</dbReference>
<dbReference type="AlphaFoldDB" id="A0A829NVU2"/>
<evidence type="ECO:0000313" key="2">
    <source>
        <dbReference type="EMBL" id="ETD20712.1"/>
    </source>
</evidence>
<evidence type="ECO:0000256" key="1">
    <source>
        <dbReference type="SAM" id="Phobius"/>
    </source>
</evidence>
<reference evidence="2 3" key="1">
    <citation type="submission" date="2013-10" db="EMBL/GenBank/DDBJ databases">
        <title>The Genome Sequence of Ruminococcus gnavus CC55_001C.</title>
        <authorList>
            <consortium name="The Broad Institute Genomics Platform"/>
            <person name="Earl A."/>
            <person name="Allen-Vercoe E."/>
            <person name="Daigneault M."/>
            <person name="Young S.K."/>
            <person name="Zeng Q."/>
            <person name="Gargeya S."/>
            <person name="Fitzgerald M."/>
            <person name="Abouelleil A."/>
            <person name="Alvarado L."/>
            <person name="Chapman S.B."/>
            <person name="Gainer-Dewar J."/>
            <person name="Goldberg J."/>
            <person name="Griggs A."/>
            <person name="Gujja S."/>
            <person name="Hansen M."/>
            <person name="Howarth C."/>
            <person name="Imamovic A."/>
            <person name="Ireland A."/>
            <person name="Larimer J."/>
            <person name="McCowan C."/>
            <person name="Murphy C."/>
            <person name="Pearson M."/>
            <person name="Poon T.W."/>
            <person name="Priest M."/>
            <person name="Roberts A."/>
            <person name="Saif S."/>
            <person name="Shea T."/>
            <person name="Sykes S."/>
            <person name="Wortman J."/>
            <person name="Nusbaum C."/>
            <person name="Birren B."/>
        </authorList>
    </citation>
    <scope>NUCLEOTIDE SEQUENCE [LARGE SCALE GENOMIC DNA]</scope>
    <source>
        <strain evidence="2 3">CC55_001C</strain>
    </source>
</reference>